<accession>A0ABV0LSD4</accession>
<feature type="domain" description="Arginosuccinate synthase C-terminal" evidence="1">
    <location>
        <begin position="57"/>
        <end position="124"/>
    </location>
</feature>
<evidence type="ECO:0000313" key="2">
    <source>
        <dbReference type="EMBL" id="MEQ0565056.1"/>
    </source>
</evidence>
<protein>
    <recommendedName>
        <fullName evidence="1">Arginosuccinate synthase C-terminal domain-containing protein</fullName>
    </recommendedName>
</protein>
<dbReference type="Proteomes" id="UP001440984">
    <property type="component" value="Unassembled WGS sequence"/>
</dbReference>
<keyword evidence="3" id="KW-1185">Reference proteome</keyword>
<reference evidence="2 3" key="1">
    <citation type="submission" date="2024-05" db="EMBL/GenBank/DDBJ databases">
        <authorList>
            <person name="Zhao H."/>
            <person name="Xu Y."/>
            <person name="Lin S."/>
            <person name="Spain J.C."/>
            <person name="Zhou N.-Y."/>
        </authorList>
    </citation>
    <scope>NUCLEOTIDE SEQUENCE [LARGE SCALE GENOMIC DNA]</scope>
    <source>
        <strain evidence="2 3">NEAU-NG30</strain>
    </source>
</reference>
<dbReference type="Gene3D" id="3.90.1260.10">
    <property type="entry name" value="Argininosuccinate synthetase, chain A, domain 2"/>
    <property type="match status" value="1"/>
</dbReference>
<name>A0ABV0LSD4_9PSEU</name>
<dbReference type="Pfam" id="PF20979">
    <property type="entry name" value="Arginosuc_syn_C"/>
    <property type="match status" value="1"/>
</dbReference>
<evidence type="ECO:0000313" key="3">
    <source>
        <dbReference type="Proteomes" id="UP001440984"/>
    </source>
</evidence>
<gene>
    <name evidence="2" type="ORF">ABJI51_38780</name>
</gene>
<dbReference type="SUPFAM" id="SSF69864">
    <property type="entry name" value="Argininosuccinate synthetase, C-terminal domain"/>
    <property type="match status" value="1"/>
</dbReference>
<comment type="caution">
    <text evidence="2">The sequence shown here is derived from an EMBL/GenBank/DDBJ whole genome shotgun (WGS) entry which is preliminary data.</text>
</comment>
<organism evidence="2 3">
    <name type="scientific">Amycolatopsis melonis</name>
    <dbReference type="NCBI Taxonomy" id="3156488"/>
    <lineage>
        <taxon>Bacteria</taxon>
        <taxon>Bacillati</taxon>
        <taxon>Actinomycetota</taxon>
        <taxon>Actinomycetes</taxon>
        <taxon>Pseudonocardiales</taxon>
        <taxon>Pseudonocardiaceae</taxon>
        <taxon>Amycolatopsis</taxon>
    </lineage>
</organism>
<dbReference type="InterPro" id="IPR048268">
    <property type="entry name" value="Arginosuc_syn_C"/>
</dbReference>
<dbReference type="InterPro" id="IPR024074">
    <property type="entry name" value="AS_cat/multimer_dom_body"/>
</dbReference>
<dbReference type="RefSeq" id="WP_348956145.1">
    <property type="nucleotide sequence ID" value="NZ_JBDZYD010000018.1"/>
</dbReference>
<evidence type="ECO:0000259" key="1">
    <source>
        <dbReference type="Pfam" id="PF20979"/>
    </source>
</evidence>
<sequence length="171" mass="17897">MTALTGFAREGAEDFGHLPVDGGPVPGTATSVETTLWGTAAEPADRRFFPAEGEFLAPDEVVVTFDRGVPVAIDGETVSVAEARGMLSARGEAQGIGRDDPVVAPGALALVTAYRALERVTPERPGRQAGRGCASLVGAVTGEVRLVLYDGRVTVAGLRPTNEHTEEKREQ</sequence>
<dbReference type="EMBL" id="JBDZYD010000018">
    <property type="protein sequence ID" value="MEQ0565056.1"/>
    <property type="molecule type" value="Genomic_DNA"/>
</dbReference>
<proteinExistence type="predicted"/>